<dbReference type="GO" id="GO:0008233">
    <property type="term" value="F:peptidase activity"/>
    <property type="evidence" value="ECO:0007669"/>
    <property type="project" value="InterPro"/>
</dbReference>
<dbReference type="InterPro" id="IPR039561">
    <property type="entry name" value="Peptidase_M15C"/>
</dbReference>
<dbReference type="CDD" id="cd14845">
    <property type="entry name" value="L-Ala-D-Glu_peptidase_like"/>
    <property type="match status" value="1"/>
</dbReference>
<reference evidence="2" key="3">
    <citation type="submission" date="2015-03" db="EMBL/GenBank/DDBJ databases">
        <authorList>
            <person name="Murphy D."/>
        </authorList>
    </citation>
    <scope>NUCLEOTIDE SEQUENCE [LARGE SCALE GENOMIC DNA]</scope>
    <source>
        <strain evidence="2">A125KOH2</strain>
    </source>
</reference>
<accession>A0A0T9RHA9</accession>
<dbReference type="STRING" id="1288385.ERS137968_02640"/>
<dbReference type="SUPFAM" id="SSF55166">
    <property type="entry name" value="Hedgehog/DD-peptidase"/>
    <property type="match status" value="1"/>
</dbReference>
<evidence type="ECO:0000313" key="5">
    <source>
        <dbReference type="Proteomes" id="UP000045840"/>
    </source>
</evidence>
<organism evidence="2 5">
    <name type="scientific">Yersinia pekkanenii</name>
    <dbReference type="NCBI Taxonomy" id="1288385"/>
    <lineage>
        <taxon>Bacteria</taxon>
        <taxon>Pseudomonadati</taxon>
        <taxon>Pseudomonadota</taxon>
        <taxon>Gammaproteobacteria</taxon>
        <taxon>Enterobacterales</taxon>
        <taxon>Yersiniaceae</taxon>
        <taxon>Yersinia</taxon>
    </lineage>
</organism>
<proteinExistence type="predicted"/>
<dbReference type="InterPro" id="IPR009045">
    <property type="entry name" value="Zn_M74/Hedgehog-like"/>
</dbReference>
<dbReference type="AlphaFoldDB" id="A0A0T9RHA9"/>
<dbReference type="Proteomes" id="UP000044625">
    <property type="component" value="Unassembled WGS sequence"/>
</dbReference>
<dbReference type="EMBL" id="CWJL01000012">
    <property type="protein sequence ID" value="CRY67562.1"/>
    <property type="molecule type" value="Genomic_DNA"/>
</dbReference>
<evidence type="ECO:0000313" key="3">
    <source>
        <dbReference type="EMBL" id="CRY67562.1"/>
    </source>
</evidence>
<feature type="domain" description="Peptidase M15C" evidence="1">
    <location>
        <begin position="58"/>
        <end position="132"/>
    </location>
</feature>
<dbReference type="OrthoDB" id="8479979at2"/>
<evidence type="ECO:0000313" key="4">
    <source>
        <dbReference type="Proteomes" id="UP000044625"/>
    </source>
</evidence>
<name>A0A0T9RHA9_9GAMM</name>
<gene>
    <name evidence="2" type="ORF">ERS008529_04536</name>
    <name evidence="3" type="ORF">ERS137968_02640</name>
</gene>
<dbReference type="Gene3D" id="3.30.1380.10">
    <property type="match status" value="1"/>
</dbReference>
<sequence length="138" mass="15668">MVNNFGFSKRSEVNLVNVHPALVRVARRAIQLTSVDFTVIEGLRSVIRQRELVSQGSSQTLNSRHLTGHAIDCVPIINGVIPWNDKSTFKAVSDAMFQAAKELGVKIRWGGDWNENGRSDDERFYDGPHFELRRQEYP</sequence>
<evidence type="ECO:0000259" key="1">
    <source>
        <dbReference type="Pfam" id="PF13539"/>
    </source>
</evidence>
<dbReference type="RefSeq" id="WP_049615297.1">
    <property type="nucleotide sequence ID" value="NZ_CAWMMU010000012.1"/>
</dbReference>
<protein>
    <submittedName>
        <fullName evidence="2">Peptidase M15 family</fullName>
    </submittedName>
</protein>
<dbReference type="Proteomes" id="UP000045840">
    <property type="component" value="Unassembled WGS sequence"/>
</dbReference>
<dbReference type="EMBL" id="CQAZ01000082">
    <property type="protein sequence ID" value="CNI62800.1"/>
    <property type="molecule type" value="Genomic_DNA"/>
</dbReference>
<reference evidence="5" key="1">
    <citation type="submission" date="2015-03" db="EMBL/GenBank/DDBJ databases">
        <authorList>
            <consortium name="Pathogen Informatics"/>
        </authorList>
    </citation>
    <scope>NUCLEOTIDE SEQUENCE [LARGE SCALE GENOMIC DNA]</scope>
    <source>
        <strain evidence="5">A125KOH2</strain>
    </source>
</reference>
<reference evidence="3 4" key="2">
    <citation type="submission" date="2015-03" db="EMBL/GenBank/DDBJ databases">
        <authorList>
            <consortium name="Pathogen Informatics"/>
            <person name="Murphy D."/>
        </authorList>
    </citation>
    <scope>NUCLEOTIDE SEQUENCE [LARGE SCALE GENOMIC DNA]</scope>
    <source>
        <strain evidence="3">Type strain: CIP110230</strain>
        <strain evidence="4">type strain: CIP110230</strain>
    </source>
</reference>
<evidence type="ECO:0000313" key="2">
    <source>
        <dbReference type="EMBL" id="CNI62800.1"/>
    </source>
</evidence>
<keyword evidence="4" id="KW-1185">Reference proteome</keyword>
<dbReference type="Pfam" id="PF13539">
    <property type="entry name" value="Peptidase_M15_4"/>
    <property type="match status" value="1"/>
</dbReference>